<protein>
    <recommendedName>
        <fullName evidence="4">DUF4390 domain-containing protein</fullName>
    </recommendedName>
</protein>
<proteinExistence type="predicted"/>
<comment type="caution">
    <text evidence="2">The sequence shown here is derived from an EMBL/GenBank/DDBJ whole genome shotgun (WGS) entry which is preliminary data.</text>
</comment>
<keyword evidence="1" id="KW-0732">Signal</keyword>
<keyword evidence="3" id="KW-1185">Reference proteome</keyword>
<name>A0A9X2Y140_9BACT</name>
<dbReference type="EMBL" id="JAOTIF010000046">
    <property type="protein sequence ID" value="MCU7552775.1"/>
    <property type="molecule type" value="Genomic_DNA"/>
</dbReference>
<reference evidence="2" key="2">
    <citation type="submission" date="2023-04" db="EMBL/GenBank/DDBJ databases">
        <title>Paracnuella aquatica gen. nov., sp. nov., a member of the family Chitinophagaceae isolated from a hot spring.</title>
        <authorList>
            <person name="Wang C."/>
        </authorList>
    </citation>
    <scope>NUCLEOTIDE SEQUENCE</scope>
    <source>
        <strain evidence="2">LB-8</strain>
    </source>
</reference>
<evidence type="ECO:0008006" key="4">
    <source>
        <dbReference type="Google" id="ProtNLM"/>
    </source>
</evidence>
<dbReference type="Proteomes" id="UP001155483">
    <property type="component" value="Unassembled WGS sequence"/>
</dbReference>
<feature type="signal peptide" evidence="1">
    <location>
        <begin position="1"/>
        <end position="21"/>
    </location>
</feature>
<dbReference type="AlphaFoldDB" id="A0A9X2Y140"/>
<accession>A0A9X2Y140</accession>
<organism evidence="2 3">
    <name type="scientific">Paraflavisolibacter caeni</name>
    <dbReference type="NCBI Taxonomy" id="2982496"/>
    <lineage>
        <taxon>Bacteria</taxon>
        <taxon>Pseudomonadati</taxon>
        <taxon>Bacteroidota</taxon>
        <taxon>Chitinophagia</taxon>
        <taxon>Chitinophagales</taxon>
        <taxon>Chitinophagaceae</taxon>
        <taxon>Paraflavisolibacter</taxon>
    </lineage>
</organism>
<gene>
    <name evidence="2" type="ORF">OCK74_26895</name>
</gene>
<sequence>MKRKLPLTALITVFITFSTSAQFKAITSHLPVTNSVKGDIQKVVADFPYHFQNIRGEMLDKGPQSIEYASTLKVGDLKQCSIMQYSSGTKYIYSWQAMMLINEDFETAAKKYKSLYQQLKGSNVYYVKDQYTLKGDYDAADESKGFATSTLALADPPAPLKKLRIDINLQFEFPEWKVSLVVYEKEREDDEQGDVFGD</sequence>
<reference evidence="2" key="1">
    <citation type="submission" date="2022-09" db="EMBL/GenBank/DDBJ databases">
        <authorList>
            <person name="Yuan C."/>
            <person name="Ke Z."/>
        </authorList>
    </citation>
    <scope>NUCLEOTIDE SEQUENCE</scope>
    <source>
        <strain evidence="2">LB-8</strain>
    </source>
</reference>
<evidence type="ECO:0000313" key="3">
    <source>
        <dbReference type="Proteomes" id="UP001155483"/>
    </source>
</evidence>
<evidence type="ECO:0000313" key="2">
    <source>
        <dbReference type="EMBL" id="MCU7552775.1"/>
    </source>
</evidence>
<feature type="chain" id="PRO_5040972740" description="DUF4390 domain-containing protein" evidence="1">
    <location>
        <begin position="22"/>
        <end position="198"/>
    </location>
</feature>
<dbReference type="RefSeq" id="WP_279300211.1">
    <property type="nucleotide sequence ID" value="NZ_JAOTIF010000046.1"/>
</dbReference>
<evidence type="ECO:0000256" key="1">
    <source>
        <dbReference type="SAM" id="SignalP"/>
    </source>
</evidence>